<proteinExistence type="predicted"/>
<dbReference type="Gene3D" id="3.40.430.10">
    <property type="entry name" value="Dihydrofolate Reductase, subunit A"/>
    <property type="match status" value="1"/>
</dbReference>
<dbReference type="SUPFAM" id="SSF53597">
    <property type="entry name" value="Dihydrofolate reductase-like"/>
    <property type="match status" value="1"/>
</dbReference>
<organism evidence="2 3">
    <name type="scientific">Prolixibacter bellariivorans</name>
    <dbReference type="NCBI Taxonomy" id="314319"/>
    <lineage>
        <taxon>Bacteria</taxon>
        <taxon>Pseudomonadati</taxon>
        <taxon>Bacteroidota</taxon>
        <taxon>Bacteroidia</taxon>
        <taxon>Marinilabiliales</taxon>
        <taxon>Prolixibacteraceae</taxon>
        <taxon>Prolixibacter</taxon>
    </lineage>
</organism>
<accession>A0A5M4AXK3</accession>
<sequence>MRKLILNIALSLDGCIEGPNGEFDWCFTDQDYGMTEFLKQIDTLLMGRKSYEILTTTSTDPFPGKEMIVFSRRLRNLQPPARLHQGNLKHTVTQLKIQTGKDIWLFGGADIAGQCLDLGLVDEMQLAVHPLFIGNGKSLFQSLHRHSRWKLSEIKRFDTGLIQLFYKKDQ</sequence>
<dbReference type="PANTHER" id="PTHR38011">
    <property type="entry name" value="DIHYDROFOLATE REDUCTASE FAMILY PROTEIN (AFU_ORTHOLOGUE AFUA_8G06820)"/>
    <property type="match status" value="1"/>
</dbReference>
<dbReference type="Pfam" id="PF01872">
    <property type="entry name" value="RibD_C"/>
    <property type="match status" value="1"/>
</dbReference>
<evidence type="ECO:0000313" key="3">
    <source>
        <dbReference type="Proteomes" id="UP000391834"/>
    </source>
</evidence>
<reference evidence="2 3" key="1">
    <citation type="submission" date="2019-10" db="EMBL/GenBank/DDBJ databases">
        <title>Prolixibacter strains distinguished by the presence of nitrate reductase genes were adept at nitrate-dependent anaerobic corrosion of metallic iron and carbon steel.</title>
        <authorList>
            <person name="Iino T."/>
            <person name="Shono N."/>
            <person name="Ito K."/>
            <person name="Nakamura R."/>
            <person name="Sueoka K."/>
            <person name="Harayama S."/>
            <person name="Ohkuma M."/>
        </authorList>
    </citation>
    <scope>NUCLEOTIDE SEQUENCE [LARGE SCALE GENOMIC DNA]</scope>
    <source>
        <strain evidence="2 3">JCM 13498</strain>
    </source>
</reference>
<name>A0A5M4AXK3_9BACT</name>
<dbReference type="GO" id="GO:0008703">
    <property type="term" value="F:5-amino-6-(5-phosphoribosylamino)uracil reductase activity"/>
    <property type="evidence" value="ECO:0007669"/>
    <property type="project" value="InterPro"/>
</dbReference>
<dbReference type="OrthoDB" id="195113at2"/>
<dbReference type="RefSeq" id="WP_027585121.1">
    <property type="nucleotide sequence ID" value="NZ_BLAX01000001.1"/>
</dbReference>
<feature type="domain" description="Bacterial bifunctional deaminase-reductase C-terminal" evidence="1">
    <location>
        <begin position="2"/>
        <end position="162"/>
    </location>
</feature>
<dbReference type="InterPro" id="IPR002734">
    <property type="entry name" value="RibDG_C"/>
</dbReference>
<protein>
    <recommendedName>
        <fullName evidence="1">Bacterial bifunctional deaminase-reductase C-terminal domain-containing protein</fullName>
    </recommendedName>
</protein>
<dbReference type="GO" id="GO:0009231">
    <property type="term" value="P:riboflavin biosynthetic process"/>
    <property type="evidence" value="ECO:0007669"/>
    <property type="project" value="InterPro"/>
</dbReference>
<dbReference type="PANTHER" id="PTHR38011:SF11">
    <property type="entry name" value="2,5-DIAMINO-6-RIBOSYLAMINO-4(3H)-PYRIMIDINONE 5'-PHOSPHATE REDUCTASE"/>
    <property type="match status" value="1"/>
</dbReference>
<comment type="caution">
    <text evidence="2">The sequence shown here is derived from an EMBL/GenBank/DDBJ whole genome shotgun (WGS) entry which is preliminary data.</text>
</comment>
<dbReference type="AlphaFoldDB" id="A0A5M4AXK3"/>
<dbReference type="Proteomes" id="UP000391834">
    <property type="component" value="Unassembled WGS sequence"/>
</dbReference>
<dbReference type="EMBL" id="BLAX01000001">
    <property type="protein sequence ID" value="GET32640.1"/>
    <property type="molecule type" value="Genomic_DNA"/>
</dbReference>
<evidence type="ECO:0000259" key="1">
    <source>
        <dbReference type="Pfam" id="PF01872"/>
    </source>
</evidence>
<keyword evidence="3" id="KW-1185">Reference proteome</keyword>
<dbReference type="InterPro" id="IPR050765">
    <property type="entry name" value="Riboflavin_Biosynth_HTPR"/>
</dbReference>
<dbReference type="InterPro" id="IPR024072">
    <property type="entry name" value="DHFR-like_dom_sf"/>
</dbReference>
<evidence type="ECO:0000313" key="2">
    <source>
        <dbReference type="EMBL" id="GET32640.1"/>
    </source>
</evidence>
<gene>
    <name evidence="2" type="primary">yyaP</name>
    <name evidence="2" type="ORF">PbJCM13498_15030</name>
</gene>